<sequence>MYLVYKYLLANLFLFATLSCGARLWECGVNGFCRPNSTNCGMFFESVLCAEPLQCCYLMMG</sequence>
<gene>
    <name evidence="2" type="ORF">M5D96_004077</name>
</gene>
<keyword evidence="3" id="KW-1185">Reference proteome</keyword>
<evidence type="ECO:0000313" key="2">
    <source>
        <dbReference type="EMBL" id="KAI8042754.1"/>
    </source>
</evidence>
<feature type="chain" id="PRO_5040483455" description="Beta-defensin" evidence="1">
    <location>
        <begin position="22"/>
        <end position="61"/>
    </location>
</feature>
<keyword evidence="1" id="KW-0732">Signal</keyword>
<dbReference type="Proteomes" id="UP001059596">
    <property type="component" value="Unassembled WGS sequence"/>
</dbReference>
<proteinExistence type="predicted"/>
<organism evidence="2 3">
    <name type="scientific">Drosophila gunungcola</name>
    <name type="common">fruit fly</name>
    <dbReference type="NCBI Taxonomy" id="103775"/>
    <lineage>
        <taxon>Eukaryota</taxon>
        <taxon>Metazoa</taxon>
        <taxon>Ecdysozoa</taxon>
        <taxon>Arthropoda</taxon>
        <taxon>Hexapoda</taxon>
        <taxon>Insecta</taxon>
        <taxon>Pterygota</taxon>
        <taxon>Neoptera</taxon>
        <taxon>Endopterygota</taxon>
        <taxon>Diptera</taxon>
        <taxon>Brachycera</taxon>
        <taxon>Muscomorpha</taxon>
        <taxon>Ephydroidea</taxon>
        <taxon>Drosophilidae</taxon>
        <taxon>Drosophila</taxon>
        <taxon>Sophophora</taxon>
    </lineage>
</organism>
<comment type="caution">
    <text evidence="2">The sequence shown here is derived from an EMBL/GenBank/DDBJ whole genome shotgun (WGS) entry which is preliminary data.</text>
</comment>
<dbReference type="EMBL" id="JAMKOV010000002">
    <property type="protein sequence ID" value="KAI8042754.1"/>
    <property type="molecule type" value="Genomic_DNA"/>
</dbReference>
<accession>A0A9Q0BT13</accession>
<dbReference type="PROSITE" id="PS51257">
    <property type="entry name" value="PROKAR_LIPOPROTEIN"/>
    <property type="match status" value="1"/>
</dbReference>
<feature type="signal peptide" evidence="1">
    <location>
        <begin position="1"/>
        <end position="21"/>
    </location>
</feature>
<protein>
    <recommendedName>
        <fullName evidence="4">Beta-defensin</fullName>
    </recommendedName>
</protein>
<dbReference type="AlphaFoldDB" id="A0A9Q0BT13"/>
<evidence type="ECO:0000313" key="3">
    <source>
        <dbReference type="Proteomes" id="UP001059596"/>
    </source>
</evidence>
<evidence type="ECO:0008006" key="4">
    <source>
        <dbReference type="Google" id="ProtNLM"/>
    </source>
</evidence>
<reference evidence="2" key="1">
    <citation type="journal article" date="2023" name="Genome Biol. Evol.">
        <title>Long-read-based Genome Assembly of Drosophila gunungcola Reveals Fewer Chemosensory Genes in Flower-breeding Species.</title>
        <authorList>
            <person name="Negi A."/>
            <person name="Liao B.Y."/>
            <person name="Yeh S.D."/>
        </authorList>
    </citation>
    <scope>NUCLEOTIDE SEQUENCE</scope>
    <source>
        <strain evidence="2">Sukarami</strain>
    </source>
</reference>
<evidence type="ECO:0000256" key="1">
    <source>
        <dbReference type="SAM" id="SignalP"/>
    </source>
</evidence>
<name>A0A9Q0BT13_9MUSC</name>